<dbReference type="Proteomes" id="UP000176944">
    <property type="component" value="Chromosome"/>
</dbReference>
<gene>
    <name evidence="2" type="ORF">BJP36_05570</name>
</gene>
<keyword evidence="1" id="KW-0732">Signal</keyword>
<accession>A0A1D9FW16</accession>
<evidence type="ECO:0000313" key="3">
    <source>
        <dbReference type="Proteomes" id="UP000176944"/>
    </source>
</evidence>
<dbReference type="SUPFAM" id="SSF48452">
    <property type="entry name" value="TPR-like"/>
    <property type="match status" value="1"/>
</dbReference>
<dbReference type="Gene3D" id="1.25.40.10">
    <property type="entry name" value="Tetratricopeptide repeat domain"/>
    <property type="match status" value="1"/>
</dbReference>
<name>A0A1D9FW16_MOOP1</name>
<dbReference type="Pfam" id="PF13424">
    <property type="entry name" value="TPR_12"/>
    <property type="match status" value="1"/>
</dbReference>
<dbReference type="InterPro" id="IPR011990">
    <property type="entry name" value="TPR-like_helical_dom_sf"/>
</dbReference>
<sequence>MRTTLRFKILTGVMLSLMLPGFVSPASANPSWANTIALNFISEIKGDVKLKRSQWKDYQKANYGALLNPSDQLELSPGASARVMCNNSRVWVVPAGQVSLVSEGCGSRQARGRGFNRPSRTRSAYQIIPYIISPRNTALLNDRPVLRWNAVPGATRYRVRVEDAGLTLDWQTETSQTEIDYSGPPLQPDSYYFLIVETDKGDSSEEEQGTDLSFTVLDAQNAESVRTAVAQLKQQQLTQGAEGLALAYLYQRYDLKAEAIALLEGLVKRETQTVAVYQLLGDLYLDVGLRQQAKSPYLQALELAKGTGNLEGQAQAQVGLGQVEYSLGKPTQAIEWLTQAQTNYQSLGDRSKVKEVQELREEFN</sequence>
<dbReference type="AlphaFoldDB" id="A0A1D9FW16"/>
<evidence type="ECO:0000313" key="2">
    <source>
        <dbReference type="EMBL" id="AOY79464.1"/>
    </source>
</evidence>
<feature type="signal peptide" evidence="1">
    <location>
        <begin position="1"/>
        <end position="28"/>
    </location>
</feature>
<dbReference type="SMART" id="SM00028">
    <property type="entry name" value="TPR"/>
    <property type="match status" value="2"/>
</dbReference>
<evidence type="ECO:0000256" key="1">
    <source>
        <dbReference type="SAM" id="SignalP"/>
    </source>
</evidence>
<dbReference type="InterPro" id="IPR019734">
    <property type="entry name" value="TPR_rpt"/>
</dbReference>
<reference evidence="3" key="1">
    <citation type="submission" date="2016-10" db="EMBL/GenBank/DDBJ databases">
        <title>Comparative genomics uncovers the prolific and rare metabolic potential of the cyanobacterial genus Moorea.</title>
        <authorList>
            <person name="Leao T."/>
            <person name="Castelao G."/>
            <person name="Korobeynikov A."/>
            <person name="Monroe E.A."/>
            <person name="Podell S."/>
            <person name="Glukhov E."/>
            <person name="Allen E."/>
            <person name="Gerwick W.H."/>
            <person name="Gerwick L."/>
        </authorList>
    </citation>
    <scope>NUCLEOTIDE SEQUENCE [LARGE SCALE GENOMIC DNA]</scope>
    <source>
        <strain evidence="3">JHB</strain>
    </source>
</reference>
<feature type="chain" id="PRO_5009441684" evidence="1">
    <location>
        <begin position="29"/>
        <end position="364"/>
    </location>
</feature>
<proteinExistence type="predicted"/>
<organism evidence="2 3">
    <name type="scientific">Moorena producens (strain JHB)</name>
    <dbReference type="NCBI Taxonomy" id="1454205"/>
    <lineage>
        <taxon>Bacteria</taxon>
        <taxon>Bacillati</taxon>
        <taxon>Cyanobacteriota</taxon>
        <taxon>Cyanophyceae</taxon>
        <taxon>Coleofasciculales</taxon>
        <taxon>Coleofasciculaceae</taxon>
        <taxon>Moorena</taxon>
    </lineage>
</organism>
<dbReference type="EMBL" id="CP017708">
    <property type="protein sequence ID" value="AOY79464.1"/>
    <property type="molecule type" value="Genomic_DNA"/>
</dbReference>
<protein>
    <submittedName>
        <fullName evidence="2">Tetratricopeptide repeat protein</fullName>
    </submittedName>
</protein>